<dbReference type="Proteomes" id="UP000053660">
    <property type="component" value="Unassembled WGS sequence"/>
</dbReference>
<accession>A0A0B1SLQ8</accession>
<protein>
    <submittedName>
        <fullName evidence="1">Uncharacterized protein</fullName>
    </submittedName>
</protein>
<keyword evidence="2" id="KW-1185">Reference proteome</keyword>
<gene>
    <name evidence="1" type="ORF">OESDEN_14384</name>
</gene>
<evidence type="ECO:0000313" key="1">
    <source>
        <dbReference type="EMBL" id="KHJ85879.1"/>
    </source>
</evidence>
<reference evidence="1 2" key="1">
    <citation type="submission" date="2014-03" db="EMBL/GenBank/DDBJ databases">
        <title>Draft genome of the hookworm Oesophagostomum dentatum.</title>
        <authorList>
            <person name="Mitreva M."/>
        </authorList>
    </citation>
    <scope>NUCLEOTIDE SEQUENCE [LARGE SCALE GENOMIC DNA]</scope>
    <source>
        <strain evidence="1 2">OD-Hann</strain>
    </source>
</reference>
<dbReference type="EMBL" id="KN562281">
    <property type="protein sequence ID" value="KHJ85879.1"/>
    <property type="molecule type" value="Genomic_DNA"/>
</dbReference>
<proteinExistence type="predicted"/>
<dbReference type="AlphaFoldDB" id="A0A0B1SLQ8"/>
<name>A0A0B1SLQ8_OESDE</name>
<organism evidence="1 2">
    <name type="scientific">Oesophagostomum dentatum</name>
    <name type="common">Nodular worm</name>
    <dbReference type="NCBI Taxonomy" id="61180"/>
    <lineage>
        <taxon>Eukaryota</taxon>
        <taxon>Metazoa</taxon>
        <taxon>Ecdysozoa</taxon>
        <taxon>Nematoda</taxon>
        <taxon>Chromadorea</taxon>
        <taxon>Rhabditida</taxon>
        <taxon>Rhabditina</taxon>
        <taxon>Rhabditomorpha</taxon>
        <taxon>Strongyloidea</taxon>
        <taxon>Strongylidae</taxon>
        <taxon>Oesophagostomum</taxon>
    </lineage>
</organism>
<evidence type="ECO:0000313" key="2">
    <source>
        <dbReference type="Proteomes" id="UP000053660"/>
    </source>
</evidence>
<sequence length="145" mass="15465">MEDRSRALQKGRRFASRAGVGHFAMNRVARKTVFMGLASAPTRADVTSVGEVSPAQSVYHWLAVVTVSADELISVSVIPTGEALCAMSILTIAPVTVMSARMAASAYRITRDCTDAIAPLLSRVEIVSEGREAAARRSTADQELV</sequence>